<dbReference type="GO" id="GO:0003682">
    <property type="term" value="F:chromatin binding"/>
    <property type="evidence" value="ECO:0007669"/>
    <property type="project" value="TreeGrafter"/>
</dbReference>
<dbReference type="GO" id="GO:0006261">
    <property type="term" value="P:DNA-templated DNA replication"/>
    <property type="evidence" value="ECO:0007669"/>
    <property type="project" value="TreeGrafter"/>
</dbReference>
<dbReference type="InterPro" id="IPR019140">
    <property type="entry name" value="MCM_complex-bd"/>
</dbReference>
<accession>A0A8X7MX46</accession>
<name>A0A8X7MX46_9BASI</name>
<dbReference type="GO" id="GO:0005634">
    <property type="term" value="C:nucleus"/>
    <property type="evidence" value="ECO:0007669"/>
    <property type="project" value="UniProtKB-SubCell"/>
</dbReference>
<comment type="subcellular location">
    <subcellularLocation>
        <location evidence="1">Nucleus</location>
    </subcellularLocation>
</comment>
<dbReference type="AlphaFoldDB" id="A0A8X7MX46"/>
<organism evidence="4 5">
    <name type="scientific">Tilletia controversa</name>
    <name type="common">dwarf bunt fungus</name>
    <dbReference type="NCBI Taxonomy" id="13291"/>
    <lineage>
        <taxon>Eukaryota</taxon>
        <taxon>Fungi</taxon>
        <taxon>Dikarya</taxon>
        <taxon>Basidiomycota</taxon>
        <taxon>Ustilaginomycotina</taxon>
        <taxon>Exobasidiomycetes</taxon>
        <taxon>Tilletiales</taxon>
        <taxon>Tilletiaceae</taxon>
        <taxon>Tilletia</taxon>
    </lineage>
</organism>
<dbReference type="Proteomes" id="UP000077684">
    <property type="component" value="Unassembled WGS sequence"/>
</dbReference>
<sequence>MVPTQTEFAHALAQPYSVIHSILKRRETIPQSQSEPTDADVVSHFRSLFSNQDRTAKIPALTPEALPALLNNAHNAPQTEARLVRWRCMIQDTGFASEVYQSYQIEDPSSSLSPEGGASQTATAEAQASYSAFGLDFSVPSASDAGKNSEAAAAAGGNKARAQRRRENESLRERNVMYAVSVPGETAWARRAFGDANVVDDAGISVALDALNLAGDSTSSGGGSGSGSLNPFRHKTPIPEEAHVAGLLKFYDVDGASASLQVTQVIEAVGILESTPFRADDWADLGFAMPPNDGTSTAAAGSSTSKTQYHGPCLHVLFFTPLPPSTIPQVLTEARTSSSSAAAAGSESAVSSAPELRAQLVAYLAEALGGDELAAEFLLLTLLARVHTRRNEAGSGSGSTAGGADGAEGLGIGGLSLNLFNVPEREVQQKEKPVSGDKTTATTTTTKAAAAAAVIPAAPLPKLSQTLRSLLPAVVDQSLALTHLNSREVSFAPRAGTSSSSDTGETLHAGRLQLTPGTLLLVDEVGMGEGGTLNEGGVRNLQTLSGVLRTRRLEYEYPFNRFAFEADLRCVVLSAGKSFLPVDVFVPLEGAAARVREGEDAKDKEEEEEEEAVAPSLDTLRLFRLFLLQARYGAFTIDERDGVAERISADFVEARKRAANVAAAAKQKGGSEEEATAEAAAVEGMATQEDLLRRMSIARLLALSRSESRLSVETWVRAGELDEARLERIRKLPIGRPAAASGGVGRTGAAVAAKVI</sequence>
<keyword evidence="2" id="KW-0539">Nucleus</keyword>
<gene>
    <name evidence="4" type="ORF">A4X06_0g2080</name>
</gene>
<proteinExistence type="predicted"/>
<evidence type="ECO:0000256" key="3">
    <source>
        <dbReference type="SAM" id="MobiDB-lite"/>
    </source>
</evidence>
<keyword evidence="5" id="KW-1185">Reference proteome</keyword>
<evidence type="ECO:0000256" key="2">
    <source>
        <dbReference type="ARBA" id="ARBA00023242"/>
    </source>
</evidence>
<evidence type="ECO:0008006" key="6">
    <source>
        <dbReference type="Google" id="ProtNLM"/>
    </source>
</evidence>
<dbReference type="EMBL" id="LWDE02000149">
    <property type="protein sequence ID" value="KAE8252584.1"/>
    <property type="molecule type" value="Genomic_DNA"/>
</dbReference>
<comment type="caution">
    <text evidence="4">The sequence shown here is derived from an EMBL/GenBank/DDBJ whole genome shotgun (WGS) entry which is preliminary data.</text>
</comment>
<reference evidence="4" key="2">
    <citation type="journal article" date="2019" name="IMA Fungus">
        <title>Genome sequencing and comparison of five Tilletia species to identify candidate genes for the detection of regulated species infecting wheat.</title>
        <authorList>
            <person name="Nguyen H.D.T."/>
            <person name="Sultana T."/>
            <person name="Kesanakurti P."/>
            <person name="Hambleton S."/>
        </authorList>
    </citation>
    <scope>NUCLEOTIDE SEQUENCE</scope>
    <source>
        <strain evidence="4">DAOMC 236426</strain>
    </source>
</reference>
<feature type="compositionally biased region" description="Low complexity" evidence="3">
    <location>
        <begin position="144"/>
        <end position="160"/>
    </location>
</feature>
<dbReference type="Pfam" id="PF09739">
    <property type="entry name" value="MCM_bind"/>
    <property type="match status" value="1"/>
</dbReference>
<feature type="region of interest" description="Disordered" evidence="3">
    <location>
        <begin position="144"/>
        <end position="169"/>
    </location>
</feature>
<evidence type="ECO:0000313" key="4">
    <source>
        <dbReference type="EMBL" id="KAE8252584.1"/>
    </source>
</evidence>
<dbReference type="PANTHER" id="PTHR13489">
    <property type="entry name" value="MINI-CHROMOSOME MAINTENANCE COMPLEX-BINDING PROTEIN"/>
    <property type="match status" value="1"/>
</dbReference>
<reference evidence="4" key="1">
    <citation type="submission" date="2016-04" db="EMBL/GenBank/DDBJ databases">
        <authorList>
            <person name="Nguyen H.D."/>
            <person name="Samba Siva P."/>
            <person name="Cullis J."/>
            <person name="Levesque C.A."/>
            <person name="Hambleton S."/>
        </authorList>
    </citation>
    <scope>NUCLEOTIDE SEQUENCE</scope>
    <source>
        <strain evidence="4">DAOMC 236426</strain>
    </source>
</reference>
<evidence type="ECO:0000313" key="5">
    <source>
        <dbReference type="Proteomes" id="UP000077684"/>
    </source>
</evidence>
<evidence type="ECO:0000256" key="1">
    <source>
        <dbReference type="ARBA" id="ARBA00004123"/>
    </source>
</evidence>
<dbReference type="PANTHER" id="PTHR13489:SF0">
    <property type="entry name" value="MINI-CHROMOSOME MAINTENANCE COMPLEX-BINDING PROTEIN"/>
    <property type="match status" value="1"/>
</dbReference>
<protein>
    <recommendedName>
        <fullName evidence="6">Mini-chromosome maintenance complex-binding protein</fullName>
    </recommendedName>
</protein>